<protein>
    <recommendedName>
        <fullName evidence="2">CCHC-type domain-containing protein</fullName>
    </recommendedName>
</protein>
<keyword evidence="1" id="KW-0863">Zinc-finger</keyword>
<feature type="domain" description="CCHC-type" evidence="2">
    <location>
        <begin position="101"/>
        <end position="117"/>
    </location>
</feature>
<evidence type="ECO:0000313" key="3">
    <source>
        <dbReference type="EMBL" id="KAJ0193314.1"/>
    </source>
</evidence>
<gene>
    <name evidence="3" type="ORF">LSAT_V11C800448730</name>
</gene>
<dbReference type="PROSITE" id="PS50158">
    <property type="entry name" value="ZF_CCHC"/>
    <property type="match status" value="1"/>
</dbReference>
<evidence type="ECO:0000256" key="1">
    <source>
        <dbReference type="PROSITE-ProRule" id="PRU00047"/>
    </source>
</evidence>
<dbReference type="AlphaFoldDB" id="A0A9R1X073"/>
<dbReference type="Gene3D" id="4.10.60.10">
    <property type="entry name" value="Zinc finger, CCHC-type"/>
    <property type="match status" value="1"/>
</dbReference>
<keyword evidence="4" id="KW-1185">Reference proteome</keyword>
<accession>A0A9R1X073</accession>
<organism evidence="3 4">
    <name type="scientific">Lactuca sativa</name>
    <name type="common">Garden lettuce</name>
    <dbReference type="NCBI Taxonomy" id="4236"/>
    <lineage>
        <taxon>Eukaryota</taxon>
        <taxon>Viridiplantae</taxon>
        <taxon>Streptophyta</taxon>
        <taxon>Embryophyta</taxon>
        <taxon>Tracheophyta</taxon>
        <taxon>Spermatophyta</taxon>
        <taxon>Magnoliopsida</taxon>
        <taxon>eudicotyledons</taxon>
        <taxon>Gunneridae</taxon>
        <taxon>Pentapetalae</taxon>
        <taxon>asterids</taxon>
        <taxon>campanulids</taxon>
        <taxon>Asterales</taxon>
        <taxon>Asteraceae</taxon>
        <taxon>Cichorioideae</taxon>
        <taxon>Cichorieae</taxon>
        <taxon>Lactucinae</taxon>
        <taxon>Lactuca</taxon>
    </lineage>
</organism>
<name>A0A9R1X073_LACSA</name>
<comment type="caution">
    <text evidence="3">The sequence shown here is derived from an EMBL/GenBank/DDBJ whole genome shotgun (WGS) entry which is preliminary data.</text>
</comment>
<reference evidence="3 4" key="1">
    <citation type="journal article" date="2017" name="Nat. Commun.">
        <title>Genome assembly with in vitro proximity ligation data and whole-genome triplication in lettuce.</title>
        <authorList>
            <person name="Reyes-Chin-Wo S."/>
            <person name="Wang Z."/>
            <person name="Yang X."/>
            <person name="Kozik A."/>
            <person name="Arikit S."/>
            <person name="Song C."/>
            <person name="Xia L."/>
            <person name="Froenicke L."/>
            <person name="Lavelle D.O."/>
            <person name="Truco M.J."/>
            <person name="Xia R."/>
            <person name="Zhu S."/>
            <person name="Xu C."/>
            <person name="Xu H."/>
            <person name="Xu X."/>
            <person name="Cox K."/>
            <person name="Korf I."/>
            <person name="Meyers B.C."/>
            <person name="Michelmore R.W."/>
        </authorList>
    </citation>
    <scope>NUCLEOTIDE SEQUENCE [LARGE SCALE GENOMIC DNA]</scope>
    <source>
        <strain evidence="4">cv. Salinas</strain>
        <tissue evidence="3">Seedlings</tissue>
    </source>
</reference>
<dbReference type="SMART" id="SM00343">
    <property type="entry name" value="ZnF_C2HC"/>
    <property type="match status" value="1"/>
</dbReference>
<evidence type="ECO:0000313" key="4">
    <source>
        <dbReference type="Proteomes" id="UP000235145"/>
    </source>
</evidence>
<proteinExistence type="predicted"/>
<dbReference type="GO" id="GO:0003676">
    <property type="term" value="F:nucleic acid binding"/>
    <property type="evidence" value="ECO:0007669"/>
    <property type="project" value="InterPro"/>
</dbReference>
<evidence type="ECO:0000259" key="2">
    <source>
        <dbReference type="PROSITE" id="PS50158"/>
    </source>
</evidence>
<sequence length="124" mass="14028">MGMKFDIPKFEGKAQPMTPLNGLTQWSVYLFYESIIACQISSSKLLPRGLLEYHNSSQRNTTVEEFIAEFDMLRMKTSPLKTEISQGPPSTPKTIPARLIRCFKCQGIGHFAQDCPNQQQVTLT</sequence>
<dbReference type="Proteomes" id="UP000235145">
    <property type="component" value="Unassembled WGS sequence"/>
</dbReference>
<dbReference type="GO" id="GO:0008270">
    <property type="term" value="F:zinc ion binding"/>
    <property type="evidence" value="ECO:0007669"/>
    <property type="project" value="UniProtKB-KW"/>
</dbReference>
<dbReference type="SUPFAM" id="SSF57756">
    <property type="entry name" value="Retrovirus zinc finger-like domains"/>
    <property type="match status" value="1"/>
</dbReference>
<dbReference type="Pfam" id="PF00098">
    <property type="entry name" value="zf-CCHC"/>
    <property type="match status" value="1"/>
</dbReference>
<dbReference type="EMBL" id="NBSK02000008">
    <property type="protein sequence ID" value="KAJ0193314.1"/>
    <property type="molecule type" value="Genomic_DNA"/>
</dbReference>
<keyword evidence="1" id="KW-0479">Metal-binding</keyword>
<dbReference type="InterPro" id="IPR001878">
    <property type="entry name" value="Znf_CCHC"/>
</dbReference>
<keyword evidence="1" id="KW-0862">Zinc</keyword>
<dbReference type="InterPro" id="IPR036875">
    <property type="entry name" value="Znf_CCHC_sf"/>
</dbReference>